<evidence type="ECO:0000256" key="3">
    <source>
        <dbReference type="ARBA" id="ARBA00022692"/>
    </source>
</evidence>
<comment type="domain">
    <text evidence="11">The DHHC domain is required for palmitoyltransferase activity.</text>
</comment>
<evidence type="ECO:0000256" key="12">
    <source>
        <dbReference type="SAM" id="MobiDB-lite"/>
    </source>
</evidence>
<evidence type="ECO:0000256" key="8">
    <source>
        <dbReference type="ARBA" id="ARBA00023315"/>
    </source>
</evidence>
<feature type="transmembrane region" description="Helical" evidence="11">
    <location>
        <begin position="253"/>
        <end position="278"/>
    </location>
</feature>
<dbReference type="GO" id="GO:0005789">
    <property type="term" value="C:endoplasmic reticulum membrane"/>
    <property type="evidence" value="ECO:0007669"/>
    <property type="project" value="UniProtKB-SubCell"/>
</dbReference>
<comment type="catalytic activity">
    <reaction evidence="10 11">
        <text>L-cysteinyl-[protein] + hexadecanoyl-CoA = S-hexadecanoyl-L-cysteinyl-[protein] + CoA</text>
        <dbReference type="Rhea" id="RHEA:36683"/>
        <dbReference type="Rhea" id="RHEA-COMP:10131"/>
        <dbReference type="Rhea" id="RHEA-COMP:11032"/>
        <dbReference type="ChEBI" id="CHEBI:29950"/>
        <dbReference type="ChEBI" id="CHEBI:57287"/>
        <dbReference type="ChEBI" id="CHEBI:57379"/>
        <dbReference type="ChEBI" id="CHEBI:74151"/>
        <dbReference type="EC" id="2.3.1.225"/>
    </reaction>
</comment>
<dbReference type="GO" id="GO:0019706">
    <property type="term" value="F:protein-cysteine S-palmitoyltransferase activity"/>
    <property type="evidence" value="ECO:0007669"/>
    <property type="project" value="UniProtKB-EC"/>
</dbReference>
<keyword evidence="7" id="KW-0449">Lipoprotein</keyword>
<feature type="transmembrane region" description="Helical" evidence="11">
    <location>
        <begin position="79"/>
        <end position="97"/>
    </location>
</feature>
<evidence type="ECO:0000256" key="4">
    <source>
        <dbReference type="ARBA" id="ARBA00022989"/>
    </source>
</evidence>
<dbReference type="InterPro" id="IPR039859">
    <property type="entry name" value="PFA4/ZDH16/20/ERF2-like"/>
</dbReference>
<keyword evidence="6" id="KW-0564">Palmitate</keyword>
<evidence type="ECO:0000256" key="10">
    <source>
        <dbReference type="ARBA" id="ARBA00048048"/>
    </source>
</evidence>
<dbReference type="AlphaFoldDB" id="A0A0P1KQF2"/>
<evidence type="ECO:0000256" key="6">
    <source>
        <dbReference type="ARBA" id="ARBA00023139"/>
    </source>
</evidence>
<dbReference type="PROSITE" id="PS50216">
    <property type="entry name" value="DHHC"/>
    <property type="match status" value="1"/>
</dbReference>
<evidence type="ECO:0000313" key="14">
    <source>
        <dbReference type="EMBL" id="CUS22119.1"/>
    </source>
</evidence>
<feature type="transmembrane region" description="Helical" evidence="11">
    <location>
        <begin position="109"/>
        <end position="128"/>
    </location>
</feature>
<dbReference type="EMBL" id="LN890563">
    <property type="protein sequence ID" value="CUS22119.1"/>
    <property type="molecule type" value="Genomic_DNA"/>
</dbReference>
<comment type="subcellular location">
    <subcellularLocation>
        <location evidence="1">Endoplasmic reticulum membrane</location>
        <topology evidence="1">Multi-pass membrane protein</topology>
    </subcellularLocation>
</comment>
<organism evidence="14 15">
    <name type="scientific">Lachancea quebecensis</name>
    <dbReference type="NCBI Taxonomy" id="1654605"/>
    <lineage>
        <taxon>Eukaryota</taxon>
        <taxon>Fungi</taxon>
        <taxon>Dikarya</taxon>
        <taxon>Ascomycota</taxon>
        <taxon>Saccharomycotina</taxon>
        <taxon>Saccharomycetes</taxon>
        <taxon>Saccharomycetales</taxon>
        <taxon>Saccharomycetaceae</taxon>
        <taxon>Lachancea</taxon>
    </lineage>
</organism>
<feature type="region of interest" description="Disordered" evidence="12">
    <location>
        <begin position="1"/>
        <end position="27"/>
    </location>
</feature>
<evidence type="ECO:0000256" key="11">
    <source>
        <dbReference type="RuleBase" id="RU079119"/>
    </source>
</evidence>
<feature type="transmembrane region" description="Helical" evidence="11">
    <location>
        <begin position="220"/>
        <end position="241"/>
    </location>
</feature>
<dbReference type="OrthoDB" id="9909019at2759"/>
<dbReference type="GO" id="GO:0005794">
    <property type="term" value="C:Golgi apparatus"/>
    <property type="evidence" value="ECO:0007669"/>
    <property type="project" value="TreeGrafter"/>
</dbReference>
<dbReference type="Pfam" id="PF01529">
    <property type="entry name" value="DHHC"/>
    <property type="match status" value="1"/>
</dbReference>
<evidence type="ECO:0000256" key="7">
    <source>
        <dbReference type="ARBA" id="ARBA00023288"/>
    </source>
</evidence>
<evidence type="ECO:0000256" key="9">
    <source>
        <dbReference type="ARBA" id="ARBA00023463"/>
    </source>
</evidence>
<evidence type="ECO:0000256" key="5">
    <source>
        <dbReference type="ARBA" id="ARBA00023136"/>
    </source>
</evidence>
<dbReference type="EC" id="2.3.1.225" evidence="11"/>
<proteinExistence type="inferred from homology"/>
<dbReference type="PANTHER" id="PTHR22883:SF43">
    <property type="entry name" value="PALMITOYLTRANSFERASE APP"/>
    <property type="match status" value="1"/>
</dbReference>
<reference evidence="15" key="1">
    <citation type="submission" date="2015-10" db="EMBL/GenBank/DDBJ databases">
        <authorList>
            <person name="Devillers H."/>
        </authorList>
    </citation>
    <scope>NUCLEOTIDE SEQUENCE [LARGE SCALE GENOMIC DNA]</scope>
</reference>
<keyword evidence="2 11" id="KW-0808">Transferase</keyword>
<protein>
    <recommendedName>
        <fullName evidence="11">Palmitoyltransferase</fullName>
        <ecNumber evidence="11">2.3.1.225</ecNumber>
    </recommendedName>
</protein>
<keyword evidence="15" id="KW-1185">Reference proteome</keyword>
<dbReference type="Proteomes" id="UP000236544">
    <property type="component" value="Unassembled WGS sequence"/>
</dbReference>
<sequence length="358" mass="40712">MSEPNVHEGRHQSQVDGERKVPLQEPSTPPDWWRNCLYWLVTFEAREARKSNYSSMPKVVNYNFFLGGRLRVVSGTERPSLFVLVALLAPMVLYSIFEAQALWRLGRGHAVLVVLFYYFWALCLVSFIKTATSDPGVLPRNVHVPIVGGKFELPRSYYNIITLPSAHPEGKTVDVKYCTTCRIWRPPRASHCSTCEACVLTHDHHCTWVNNCIGQRNYRYFLTFLASCCLATTLCIVGCAIKVARATRLDKVAVAILLIIYCALGLCYPLLLLVYHMFLTSTQQTTREYLKHVPSKTAIRQALSAPEVNPFDKRDRIKNMVSLICQKRGISVMSARESHSAGDWRFVNLPQPHSFEKV</sequence>
<dbReference type="GO" id="GO:0006612">
    <property type="term" value="P:protein targeting to membrane"/>
    <property type="evidence" value="ECO:0007669"/>
    <property type="project" value="TreeGrafter"/>
</dbReference>
<name>A0A0P1KQF2_9SACH</name>
<keyword evidence="8 11" id="KW-0012">Acyltransferase</keyword>
<dbReference type="PANTHER" id="PTHR22883">
    <property type="entry name" value="ZINC FINGER DHHC DOMAIN CONTAINING PROTEIN"/>
    <property type="match status" value="1"/>
</dbReference>
<evidence type="ECO:0000313" key="15">
    <source>
        <dbReference type="Proteomes" id="UP000236544"/>
    </source>
</evidence>
<keyword evidence="4 11" id="KW-1133">Transmembrane helix</keyword>
<comment type="similarity">
    <text evidence="9">Belongs to the DHHC palmitoyltransferase family. ERF2/ZDHHC9 subfamily.</text>
</comment>
<keyword evidence="5 11" id="KW-0472">Membrane</keyword>
<gene>
    <name evidence="14" type="ORF">LAQU0_S04e08636g</name>
</gene>
<feature type="domain" description="Palmitoyltransferase DHHC" evidence="13">
    <location>
        <begin position="175"/>
        <end position="292"/>
    </location>
</feature>
<accession>A0A0P1KQF2</accession>
<evidence type="ECO:0000256" key="2">
    <source>
        <dbReference type="ARBA" id="ARBA00022679"/>
    </source>
</evidence>
<feature type="compositionally biased region" description="Basic and acidic residues" evidence="12">
    <location>
        <begin position="1"/>
        <end position="22"/>
    </location>
</feature>
<keyword evidence="3 11" id="KW-0812">Transmembrane</keyword>
<evidence type="ECO:0000259" key="13">
    <source>
        <dbReference type="Pfam" id="PF01529"/>
    </source>
</evidence>
<evidence type="ECO:0000256" key="1">
    <source>
        <dbReference type="ARBA" id="ARBA00004477"/>
    </source>
</evidence>
<dbReference type="InterPro" id="IPR001594">
    <property type="entry name" value="Palmitoyltrfase_DHHC"/>
</dbReference>